<dbReference type="AlphaFoldDB" id="A0A0A9D9B7"/>
<proteinExistence type="predicted"/>
<sequence>MTITAGGLSFTSSDELLSDTAVLQQPLHHQSLQIPHHQQCRLCSSKKRKPSHFSNADMLINS</sequence>
<feature type="region of interest" description="Disordered" evidence="1">
    <location>
        <begin position="41"/>
        <end position="62"/>
    </location>
</feature>
<protein>
    <submittedName>
        <fullName evidence="2">Uncharacterized protein</fullName>
    </submittedName>
</protein>
<reference evidence="2" key="1">
    <citation type="submission" date="2014-09" db="EMBL/GenBank/DDBJ databases">
        <authorList>
            <person name="Magalhaes I.L.F."/>
            <person name="Oliveira U."/>
            <person name="Santos F.R."/>
            <person name="Vidigal T.H.D.A."/>
            <person name="Brescovit A.D."/>
            <person name="Santos A.J."/>
        </authorList>
    </citation>
    <scope>NUCLEOTIDE SEQUENCE</scope>
    <source>
        <tissue evidence="2">Shoot tissue taken approximately 20 cm above the soil surface</tissue>
    </source>
</reference>
<accession>A0A0A9D9B7</accession>
<evidence type="ECO:0000313" key="2">
    <source>
        <dbReference type="EMBL" id="JAD83278.1"/>
    </source>
</evidence>
<dbReference type="EMBL" id="GBRH01214617">
    <property type="protein sequence ID" value="JAD83278.1"/>
    <property type="molecule type" value="Transcribed_RNA"/>
</dbReference>
<name>A0A0A9D9B7_ARUDO</name>
<reference evidence="2" key="2">
    <citation type="journal article" date="2015" name="Data Brief">
        <title>Shoot transcriptome of the giant reed, Arundo donax.</title>
        <authorList>
            <person name="Barrero R.A."/>
            <person name="Guerrero F.D."/>
            <person name="Moolhuijzen P."/>
            <person name="Goolsby J.A."/>
            <person name="Tidwell J."/>
            <person name="Bellgard S.E."/>
            <person name="Bellgard M.I."/>
        </authorList>
    </citation>
    <scope>NUCLEOTIDE SEQUENCE</scope>
    <source>
        <tissue evidence="2">Shoot tissue taken approximately 20 cm above the soil surface</tissue>
    </source>
</reference>
<evidence type="ECO:0000256" key="1">
    <source>
        <dbReference type="SAM" id="MobiDB-lite"/>
    </source>
</evidence>
<organism evidence="2">
    <name type="scientific">Arundo donax</name>
    <name type="common">Giant reed</name>
    <name type="synonym">Donax arundinaceus</name>
    <dbReference type="NCBI Taxonomy" id="35708"/>
    <lineage>
        <taxon>Eukaryota</taxon>
        <taxon>Viridiplantae</taxon>
        <taxon>Streptophyta</taxon>
        <taxon>Embryophyta</taxon>
        <taxon>Tracheophyta</taxon>
        <taxon>Spermatophyta</taxon>
        <taxon>Magnoliopsida</taxon>
        <taxon>Liliopsida</taxon>
        <taxon>Poales</taxon>
        <taxon>Poaceae</taxon>
        <taxon>PACMAD clade</taxon>
        <taxon>Arundinoideae</taxon>
        <taxon>Arundineae</taxon>
        <taxon>Arundo</taxon>
    </lineage>
</organism>